<dbReference type="EMBL" id="CP112998">
    <property type="protein sequence ID" value="WAC13094.1"/>
    <property type="molecule type" value="Genomic_DNA"/>
</dbReference>
<dbReference type="RefSeq" id="WP_244823985.1">
    <property type="nucleotide sequence ID" value="NZ_CP112998.1"/>
</dbReference>
<evidence type="ECO:0000313" key="2">
    <source>
        <dbReference type="EMBL" id="WAC13094.1"/>
    </source>
</evidence>
<feature type="transmembrane region" description="Helical" evidence="1">
    <location>
        <begin position="6"/>
        <end position="24"/>
    </location>
</feature>
<organism evidence="2 3">
    <name type="scientific">Dyadobacter pollutisoli</name>
    <dbReference type="NCBI Taxonomy" id="2910158"/>
    <lineage>
        <taxon>Bacteria</taxon>
        <taxon>Pseudomonadati</taxon>
        <taxon>Bacteroidota</taxon>
        <taxon>Cytophagia</taxon>
        <taxon>Cytophagales</taxon>
        <taxon>Spirosomataceae</taxon>
        <taxon>Dyadobacter</taxon>
    </lineage>
</organism>
<keyword evidence="3" id="KW-1185">Reference proteome</keyword>
<feature type="transmembrane region" description="Helical" evidence="1">
    <location>
        <begin position="31"/>
        <end position="51"/>
    </location>
</feature>
<dbReference type="AlphaFoldDB" id="A0A9E8SMA0"/>
<accession>A0A9E8SMA0</accession>
<sequence>MMISIAIIIGVYVISLAVVFLVVATNQRWITVLKTLFGAIVIGGMLTYLMLFEFNRRPIFLDEEADALELLADLGQHAIDDHVSLSENEIILIDVSRHAQLVPNAQPLFEDSTAQLLITDRAKLAKLFNWLGKDGVRERLGVVVCDVLLDYPTRSDDTLKTSFQKLIDTNQLLFAKSNGMDSLREQYWFGGNDIGRSVDITEYDGKYFSQPLLDENHRPTLPYELYMRQKWLSHDSTWFLPTSLKWVFKEYSSKDRSGKLVSNWMIPDLFLTDELAAGRPVSEPTTIFEKIGRGLLGLFFELNQPENETGEHILFPVSLGAATQSTGQDLILNALANKGNKHVTIFIGSFSDERDIHKTAFGEIHGGLIIMNAYLNLMSQHHYVEPGYAMMLFVLFTLVAWRLIHRIRVISKANTDVTRKFRDRETNDSGFWKGAYYYIEEYFVNPSHYWILLAILLISILFFNRLVNVMAIAIILAAIDFSIRALYKAIIK</sequence>
<keyword evidence="1" id="KW-1133">Transmembrane helix</keyword>
<keyword evidence="1" id="KW-0812">Transmembrane</keyword>
<feature type="transmembrane region" description="Helical" evidence="1">
    <location>
        <begin position="387"/>
        <end position="404"/>
    </location>
</feature>
<evidence type="ECO:0000313" key="3">
    <source>
        <dbReference type="Proteomes" id="UP001164653"/>
    </source>
</evidence>
<reference evidence="2" key="1">
    <citation type="submission" date="2022-11" db="EMBL/GenBank/DDBJ databases">
        <title>Dyadobacter pollutisoli sp. nov., isolated from plastic dumped soil.</title>
        <authorList>
            <person name="Kim J.M."/>
            <person name="Kim K.R."/>
            <person name="Lee J.K."/>
            <person name="Hao L."/>
            <person name="Jeon C.O."/>
        </authorList>
    </citation>
    <scope>NUCLEOTIDE SEQUENCE</scope>
    <source>
        <strain evidence="2">U1</strain>
    </source>
</reference>
<protein>
    <recommendedName>
        <fullName evidence="4">CHASE2 domain-containing protein</fullName>
    </recommendedName>
</protein>
<feature type="transmembrane region" description="Helical" evidence="1">
    <location>
        <begin position="442"/>
        <end position="463"/>
    </location>
</feature>
<evidence type="ECO:0008006" key="4">
    <source>
        <dbReference type="Google" id="ProtNLM"/>
    </source>
</evidence>
<dbReference type="KEGG" id="dpf:ON006_03835"/>
<dbReference type="Proteomes" id="UP001164653">
    <property type="component" value="Chromosome"/>
</dbReference>
<keyword evidence="1" id="KW-0472">Membrane</keyword>
<feature type="transmembrane region" description="Helical" evidence="1">
    <location>
        <begin position="469"/>
        <end position="487"/>
    </location>
</feature>
<name>A0A9E8SMA0_9BACT</name>
<evidence type="ECO:0000256" key="1">
    <source>
        <dbReference type="SAM" id="Phobius"/>
    </source>
</evidence>
<gene>
    <name evidence="2" type="ORF">ON006_03835</name>
</gene>
<proteinExistence type="predicted"/>